<dbReference type="EMBL" id="CM029053">
    <property type="protein sequence ID" value="KAG2549027.1"/>
    <property type="molecule type" value="Genomic_DNA"/>
</dbReference>
<keyword evidence="3" id="KW-1185">Reference proteome</keyword>
<organism evidence="2 3">
    <name type="scientific">Panicum virgatum</name>
    <name type="common">Blackwell switchgrass</name>
    <dbReference type="NCBI Taxonomy" id="38727"/>
    <lineage>
        <taxon>Eukaryota</taxon>
        <taxon>Viridiplantae</taxon>
        <taxon>Streptophyta</taxon>
        <taxon>Embryophyta</taxon>
        <taxon>Tracheophyta</taxon>
        <taxon>Spermatophyta</taxon>
        <taxon>Magnoliopsida</taxon>
        <taxon>Liliopsida</taxon>
        <taxon>Poales</taxon>
        <taxon>Poaceae</taxon>
        <taxon>PACMAD clade</taxon>
        <taxon>Panicoideae</taxon>
        <taxon>Panicodae</taxon>
        <taxon>Paniceae</taxon>
        <taxon>Panicinae</taxon>
        <taxon>Panicum</taxon>
        <taxon>Panicum sect. Hiantes</taxon>
    </lineage>
</organism>
<feature type="chain" id="PRO_5035796250" evidence="1">
    <location>
        <begin position="20"/>
        <end position="49"/>
    </location>
</feature>
<keyword evidence="1" id="KW-0732">Signal</keyword>
<sequence>MGPVCSVFILAHFPNVVLQAEVVARIRFQFSDRFSFRDRFSFILLHVQW</sequence>
<accession>A0A8T0NHZ7</accession>
<reference evidence="2 3" key="1">
    <citation type="submission" date="2020-05" db="EMBL/GenBank/DDBJ databases">
        <title>WGS assembly of Panicum virgatum.</title>
        <authorList>
            <person name="Lovell J.T."/>
            <person name="Jenkins J."/>
            <person name="Shu S."/>
            <person name="Juenger T.E."/>
            <person name="Schmutz J."/>
        </authorList>
    </citation>
    <scope>NUCLEOTIDE SEQUENCE [LARGE SCALE GENOMIC DNA]</scope>
    <source>
        <strain evidence="3">cv. AP13</strain>
    </source>
</reference>
<evidence type="ECO:0000313" key="2">
    <source>
        <dbReference type="EMBL" id="KAG2549027.1"/>
    </source>
</evidence>
<protein>
    <submittedName>
        <fullName evidence="2">Uncharacterized protein</fullName>
    </submittedName>
</protein>
<gene>
    <name evidence="2" type="ORF">PVAP13_9KG290313</name>
</gene>
<evidence type="ECO:0000256" key="1">
    <source>
        <dbReference type="SAM" id="SignalP"/>
    </source>
</evidence>
<feature type="signal peptide" evidence="1">
    <location>
        <begin position="1"/>
        <end position="19"/>
    </location>
</feature>
<dbReference type="Proteomes" id="UP000823388">
    <property type="component" value="Chromosome 9K"/>
</dbReference>
<name>A0A8T0NHZ7_PANVG</name>
<comment type="caution">
    <text evidence="2">The sequence shown here is derived from an EMBL/GenBank/DDBJ whole genome shotgun (WGS) entry which is preliminary data.</text>
</comment>
<proteinExistence type="predicted"/>
<dbReference type="AlphaFoldDB" id="A0A8T0NHZ7"/>
<evidence type="ECO:0000313" key="3">
    <source>
        <dbReference type="Proteomes" id="UP000823388"/>
    </source>
</evidence>